<sequence>MLESIAKSGAQIKSQQKGEPDLTLGEKLGILNELYHSKPLIFLERYYRHLQPEHLTCFQHLAGSYEVEFYCAEIHRNNSQKNSRTRIKNKRYAALQGLIREGEYFSDERMRSRDPLLYEQCIGQYLTDDEVMEQNARSMSESRCLSDVLLSSYQEQLIQRKMELQQEREEGAEEEEEEEEEENDDEENEQGGCFATCVFPPQYF</sequence>
<feature type="non-terminal residue" evidence="3">
    <location>
        <position position="1"/>
    </location>
</feature>
<reference evidence="3 4" key="1">
    <citation type="journal article" date="2021" name="Cell">
        <title>Tracing the genetic footprints of vertebrate landing in non-teleost ray-finned fishes.</title>
        <authorList>
            <person name="Bi X."/>
            <person name="Wang K."/>
            <person name="Yang L."/>
            <person name="Pan H."/>
            <person name="Jiang H."/>
            <person name="Wei Q."/>
            <person name="Fang M."/>
            <person name="Yu H."/>
            <person name="Zhu C."/>
            <person name="Cai Y."/>
            <person name="He Y."/>
            <person name="Gan X."/>
            <person name="Zeng H."/>
            <person name="Yu D."/>
            <person name="Zhu Y."/>
            <person name="Jiang H."/>
            <person name="Qiu Q."/>
            <person name="Yang H."/>
            <person name="Zhang Y.E."/>
            <person name="Wang W."/>
            <person name="Zhu M."/>
            <person name="He S."/>
            <person name="Zhang G."/>
        </authorList>
    </citation>
    <scope>NUCLEOTIDE SEQUENCE [LARGE SCALE GENOMIC DNA]</scope>
    <source>
        <strain evidence="3">Bchr_013</strain>
    </source>
</reference>
<organism evidence="3 4">
    <name type="scientific">Polypterus senegalus</name>
    <name type="common">Senegal bichir</name>
    <dbReference type="NCBI Taxonomy" id="55291"/>
    <lineage>
        <taxon>Eukaryota</taxon>
        <taxon>Metazoa</taxon>
        <taxon>Chordata</taxon>
        <taxon>Craniata</taxon>
        <taxon>Vertebrata</taxon>
        <taxon>Euteleostomi</taxon>
        <taxon>Actinopterygii</taxon>
        <taxon>Polypteriformes</taxon>
        <taxon>Polypteridae</taxon>
        <taxon>Polypterus</taxon>
    </lineage>
</organism>
<dbReference type="InterPro" id="IPR040233">
    <property type="entry name" value="CCD97-like_C"/>
</dbReference>
<dbReference type="PANTHER" id="PTHR31840:SF1">
    <property type="entry name" value="COILED-COIL DOMAIN-CONTAINING PROTEIN 97"/>
    <property type="match status" value="1"/>
</dbReference>
<evidence type="ECO:0000256" key="1">
    <source>
        <dbReference type="SAM" id="MobiDB-lite"/>
    </source>
</evidence>
<evidence type="ECO:0000259" key="2">
    <source>
        <dbReference type="Pfam" id="PF09747"/>
    </source>
</evidence>
<evidence type="ECO:0000313" key="4">
    <source>
        <dbReference type="Proteomes" id="UP000886611"/>
    </source>
</evidence>
<feature type="compositionally biased region" description="Acidic residues" evidence="1">
    <location>
        <begin position="170"/>
        <end position="189"/>
    </location>
</feature>
<proteinExistence type="predicted"/>
<protein>
    <submittedName>
        <fullName evidence="3">CCD97 protein</fullName>
    </submittedName>
</protein>
<evidence type="ECO:0000313" key="3">
    <source>
        <dbReference type="EMBL" id="KAG2468933.1"/>
    </source>
</evidence>
<feature type="domain" description="CCD97-like C-terminal" evidence="2">
    <location>
        <begin position="89"/>
        <end position="189"/>
    </location>
</feature>
<gene>
    <name evidence="3" type="primary">Ccdc97</name>
    <name evidence="3" type="ORF">GTO96_0004077</name>
</gene>
<dbReference type="Pfam" id="PF09747">
    <property type="entry name" value="CCD97-like_C"/>
    <property type="match status" value="1"/>
</dbReference>
<dbReference type="EMBL" id="JAATIS010000220">
    <property type="protein sequence ID" value="KAG2468933.1"/>
    <property type="molecule type" value="Genomic_DNA"/>
</dbReference>
<dbReference type="InterPro" id="IPR018613">
    <property type="entry name" value="Ccdc97-like"/>
</dbReference>
<feature type="non-terminal residue" evidence="3">
    <location>
        <position position="204"/>
    </location>
</feature>
<name>A0A8X7XHM6_POLSE</name>
<comment type="caution">
    <text evidence="3">The sequence shown here is derived from an EMBL/GenBank/DDBJ whole genome shotgun (WGS) entry which is preliminary data.</text>
</comment>
<keyword evidence="4" id="KW-1185">Reference proteome</keyword>
<dbReference type="Proteomes" id="UP000886611">
    <property type="component" value="Unassembled WGS sequence"/>
</dbReference>
<dbReference type="PANTHER" id="PTHR31840">
    <property type="entry name" value="COILED-COIL DOMAIN-CONTAINING PROTEIN 97"/>
    <property type="match status" value="1"/>
</dbReference>
<accession>A0A8X7XHM6</accession>
<dbReference type="AlphaFoldDB" id="A0A8X7XHM6"/>
<feature type="region of interest" description="Disordered" evidence="1">
    <location>
        <begin position="161"/>
        <end position="204"/>
    </location>
</feature>